<evidence type="ECO:0000313" key="2">
    <source>
        <dbReference type="Proteomes" id="UP000017131"/>
    </source>
</evidence>
<evidence type="ECO:0000313" key="1">
    <source>
        <dbReference type="EMBL" id="ERS94691.1"/>
    </source>
</evidence>
<dbReference type="InterPro" id="IPR025935">
    <property type="entry name" value="AbiH"/>
</dbReference>
<proteinExistence type="predicted"/>
<comment type="caution">
    <text evidence="1">The sequence shown here is derived from an EMBL/GenBank/DDBJ whole genome shotgun (WGS) entry which is preliminary data.</text>
</comment>
<dbReference type="Proteomes" id="UP000017131">
    <property type="component" value="Unassembled WGS sequence"/>
</dbReference>
<accession>A0ABP2YXI0</accession>
<organism evidence="1 2">
    <name type="scientific">Staphylococcus simulans UMC-CNS-990</name>
    <dbReference type="NCBI Taxonomy" id="1405498"/>
    <lineage>
        <taxon>Bacteria</taxon>
        <taxon>Bacillati</taxon>
        <taxon>Bacillota</taxon>
        <taxon>Bacilli</taxon>
        <taxon>Bacillales</taxon>
        <taxon>Staphylococcaceae</taxon>
        <taxon>Staphylococcus</taxon>
    </lineage>
</organism>
<protein>
    <recommendedName>
        <fullName evidence="3">Bacteriophage abortive infection AbiH</fullName>
    </recommendedName>
</protein>
<reference evidence="1 2" key="1">
    <citation type="journal article" date="2013" name="Genome Announc.">
        <title>Draft Genome Sequence of Staphylococcus simulans UMC-CNS-990, Isolated from a Case of Chronic Bovine Mastitis.</title>
        <authorList>
            <person name="Calcutt M.J."/>
            <person name="Foecking M.F."/>
            <person name="Hsieh H.Y."/>
            <person name="Perry J."/>
            <person name="Stewart G.C."/>
            <person name="Middleton J.R."/>
        </authorList>
    </citation>
    <scope>NUCLEOTIDE SEQUENCE [LARGE SCALE GENOMIC DNA]</scope>
    <source>
        <strain evidence="1 2">UMC-CNS-990</strain>
    </source>
</reference>
<dbReference type="EMBL" id="AXDY01000001">
    <property type="protein sequence ID" value="ERS94691.1"/>
    <property type="molecule type" value="Genomic_DNA"/>
</dbReference>
<evidence type="ECO:0008006" key="3">
    <source>
        <dbReference type="Google" id="ProtNLM"/>
    </source>
</evidence>
<dbReference type="RefSeq" id="WP_023014862.1">
    <property type="nucleotide sequence ID" value="NZ_AXDY01000001.1"/>
</dbReference>
<name>A0ABP2YXI0_STASI</name>
<gene>
    <name evidence="1" type="ORF">SSIM_00930</name>
</gene>
<keyword evidence="2" id="KW-1185">Reference proteome</keyword>
<dbReference type="Pfam" id="PF14253">
    <property type="entry name" value="AbiH"/>
    <property type="match status" value="2"/>
</dbReference>
<sequence>MNLYIIGNGFDIDHGIKSSYYDFKKYLKTSADDNANLFLNILEKSYTKDDDNLWKNLEENIGNLDLNSVIEESILNLIPAIEFTNYFSCFFKKWVNQIDINVEAKAYLQKLFDNQHDLFFTFNYTPTLEKLYNINEQNIKYIHVAKKGDFYEFGHKKNKKQNKISHINFGVNNNLEQQLVKDTENIFELNKNWFETLNNYPINDIYFYGFSFASIDLIYIRNILAHLSKNDLKNIYLYNFDNQPEVDYQNQEKILNKLLLKSRIGLPVKRFKM</sequence>